<dbReference type="OrthoDB" id="1366929at2"/>
<dbReference type="RefSeq" id="WP_095069919.1">
    <property type="nucleotide sequence ID" value="NZ_LT899436.1"/>
</dbReference>
<evidence type="ECO:0000313" key="2">
    <source>
        <dbReference type="Proteomes" id="UP000215214"/>
    </source>
</evidence>
<reference evidence="1 2" key="1">
    <citation type="submission" date="2017-07" db="EMBL/GenBank/DDBJ databases">
        <authorList>
            <person name="Sun Z.S."/>
            <person name="Albrecht U."/>
            <person name="Echele G."/>
            <person name="Lee C.C."/>
        </authorList>
    </citation>
    <scope>NUCLEOTIDE SEQUENCE [LARGE SCALE GENOMIC DNA]</scope>
    <source>
        <strain evidence="2">type strain: KCTC 22618</strain>
    </source>
</reference>
<name>A0A238U6U9_9FLAO</name>
<organism evidence="1 2">
    <name type="scientific">Tenacibaculum jejuense</name>
    <dbReference type="NCBI Taxonomy" id="584609"/>
    <lineage>
        <taxon>Bacteria</taxon>
        <taxon>Pseudomonadati</taxon>
        <taxon>Bacteroidota</taxon>
        <taxon>Flavobacteriia</taxon>
        <taxon>Flavobacteriales</taxon>
        <taxon>Flavobacteriaceae</taxon>
        <taxon>Tenacibaculum</taxon>
    </lineage>
</organism>
<dbReference type="KEGG" id="tje:TJEJU_0975"/>
<protein>
    <submittedName>
        <fullName evidence="1">Uncharacterized protein</fullName>
    </submittedName>
</protein>
<dbReference type="Proteomes" id="UP000215214">
    <property type="component" value="Chromosome TJEJU"/>
</dbReference>
<keyword evidence="2" id="KW-1185">Reference proteome</keyword>
<proteinExistence type="predicted"/>
<accession>A0A238U6U9</accession>
<dbReference type="EMBL" id="LT899436">
    <property type="protein sequence ID" value="SNR14736.1"/>
    <property type="molecule type" value="Genomic_DNA"/>
</dbReference>
<evidence type="ECO:0000313" key="1">
    <source>
        <dbReference type="EMBL" id="SNR14736.1"/>
    </source>
</evidence>
<gene>
    <name evidence="1" type="ORF">TJEJU_0975</name>
</gene>
<sequence length="262" mass="30787">MKNIFAIIILLIIGQSSFGQNTPVSFINYKKDKTNSENSLIDWDDRISEITLKTKNTFVFWSRPSAISCSTWREYNGTWERQNDTIIFSDQYDVSESDARFDFSNRPNEKNYLLKFNTDRNSILSDKKIEIQFVYDYDADLDNIELKMELENDFSLRIPFKTIPNRKNLASIRYEYFLPNGEKRFGYITESNTVNVKEKELSNSVTITFVEKPKTETIYRTTKAILEDDKIRIISKNKTKSDLPDFVGEIKLKEVYDKQNAE</sequence>
<dbReference type="AlphaFoldDB" id="A0A238U6U9"/>